<protein>
    <submittedName>
        <fullName evidence="2">Uncharacterized protein</fullName>
    </submittedName>
</protein>
<sequence length="94" mass="10075">MFSKLIRDTMPESPRVWAAATPLSTRSSQGTLSSSDQRGKRPIAAMPGSSSKRLRPSSSNAPPASFARHTSTRSPRASGLLGLPRLLLRVCTII</sequence>
<organism evidence="2">
    <name type="scientific">Sesamum angustifolium</name>
    <dbReference type="NCBI Taxonomy" id="2727405"/>
    <lineage>
        <taxon>Eukaryota</taxon>
        <taxon>Viridiplantae</taxon>
        <taxon>Streptophyta</taxon>
        <taxon>Embryophyta</taxon>
        <taxon>Tracheophyta</taxon>
        <taxon>Spermatophyta</taxon>
        <taxon>Magnoliopsida</taxon>
        <taxon>eudicotyledons</taxon>
        <taxon>Gunneridae</taxon>
        <taxon>Pentapetalae</taxon>
        <taxon>asterids</taxon>
        <taxon>lamiids</taxon>
        <taxon>Lamiales</taxon>
        <taxon>Pedaliaceae</taxon>
        <taxon>Sesamum</taxon>
    </lineage>
</organism>
<dbReference type="EMBL" id="JACGWK010000008">
    <property type="protein sequence ID" value="KAL0339076.1"/>
    <property type="molecule type" value="Genomic_DNA"/>
</dbReference>
<evidence type="ECO:0000313" key="2">
    <source>
        <dbReference type="EMBL" id="KAL0339076.1"/>
    </source>
</evidence>
<name>A0AAW2N6K7_9LAMI</name>
<comment type="caution">
    <text evidence="2">The sequence shown here is derived from an EMBL/GenBank/DDBJ whole genome shotgun (WGS) entry which is preliminary data.</text>
</comment>
<gene>
    <name evidence="2" type="ORF">Sangu_1429700</name>
</gene>
<feature type="region of interest" description="Disordered" evidence="1">
    <location>
        <begin position="18"/>
        <end position="78"/>
    </location>
</feature>
<feature type="compositionally biased region" description="Low complexity" evidence="1">
    <location>
        <begin position="56"/>
        <end position="67"/>
    </location>
</feature>
<proteinExistence type="predicted"/>
<accession>A0AAW2N6K7</accession>
<reference evidence="2" key="2">
    <citation type="journal article" date="2024" name="Plant">
        <title>Genomic evolution and insights into agronomic trait innovations of Sesamum species.</title>
        <authorList>
            <person name="Miao H."/>
            <person name="Wang L."/>
            <person name="Qu L."/>
            <person name="Liu H."/>
            <person name="Sun Y."/>
            <person name="Le M."/>
            <person name="Wang Q."/>
            <person name="Wei S."/>
            <person name="Zheng Y."/>
            <person name="Lin W."/>
            <person name="Duan Y."/>
            <person name="Cao H."/>
            <person name="Xiong S."/>
            <person name="Wang X."/>
            <person name="Wei L."/>
            <person name="Li C."/>
            <person name="Ma Q."/>
            <person name="Ju M."/>
            <person name="Zhao R."/>
            <person name="Li G."/>
            <person name="Mu C."/>
            <person name="Tian Q."/>
            <person name="Mei H."/>
            <person name="Zhang T."/>
            <person name="Gao T."/>
            <person name="Zhang H."/>
        </authorList>
    </citation>
    <scope>NUCLEOTIDE SEQUENCE</scope>
    <source>
        <strain evidence="2">G01</strain>
    </source>
</reference>
<evidence type="ECO:0000256" key="1">
    <source>
        <dbReference type="SAM" id="MobiDB-lite"/>
    </source>
</evidence>
<reference evidence="2" key="1">
    <citation type="submission" date="2020-06" db="EMBL/GenBank/DDBJ databases">
        <authorList>
            <person name="Li T."/>
            <person name="Hu X."/>
            <person name="Zhang T."/>
            <person name="Song X."/>
            <person name="Zhang H."/>
            <person name="Dai N."/>
            <person name="Sheng W."/>
            <person name="Hou X."/>
            <person name="Wei L."/>
        </authorList>
    </citation>
    <scope>NUCLEOTIDE SEQUENCE</scope>
    <source>
        <strain evidence="2">G01</strain>
        <tissue evidence="2">Leaf</tissue>
    </source>
</reference>
<feature type="compositionally biased region" description="Low complexity" evidence="1">
    <location>
        <begin position="23"/>
        <end position="36"/>
    </location>
</feature>
<dbReference type="AlphaFoldDB" id="A0AAW2N6K7"/>